<feature type="non-terminal residue" evidence="2">
    <location>
        <position position="1"/>
    </location>
</feature>
<dbReference type="EMBL" id="JACVVK020000386">
    <property type="protein sequence ID" value="KAK7476045.1"/>
    <property type="molecule type" value="Genomic_DNA"/>
</dbReference>
<comment type="caution">
    <text evidence="2">The sequence shown here is derived from an EMBL/GenBank/DDBJ whole genome shotgun (WGS) entry which is preliminary data.</text>
</comment>
<keyword evidence="3" id="KW-1185">Reference proteome</keyword>
<evidence type="ECO:0000256" key="1">
    <source>
        <dbReference type="SAM" id="MobiDB-lite"/>
    </source>
</evidence>
<evidence type="ECO:0000313" key="3">
    <source>
        <dbReference type="Proteomes" id="UP001519460"/>
    </source>
</evidence>
<proteinExistence type="predicted"/>
<protein>
    <submittedName>
        <fullName evidence="2">Uncharacterized protein</fullName>
    </submittedName>
</protein>
<evidence type="ECO:0000313" key="2">
    <source>
        <dbReference type="EMBL" id="KAK7476045.1"/>
    </source>
</evidence>
<organism evidence="2 3">
    <name type="scientific">Batillaria attramentaria</name>
    <dbReference type="NCBI Taxonomy" id="370345"/>
    <lineage>
        <taxon>Eukaryota</taxon>
        <taxon>Metazoa</taxon>
        <taxon>Spiralia</taxon>
        <taxon>Lophotrochozoa</taxon>
        <taxon>Mollusca</taxon>
        <taxon>Gastropoda</taxon>
        <taxon>Caenogastropoda</taxon>
        <taxon>Sorbeoconcha</taxon>
        <taxon>Cerithioidea</taxon>
        <taxon>Batillariidae</taxon>
        <taxon>Batillaria</taxon>
    </lineage>
</organism>
<feature type="region of interest" description="Disordered" evidence="1">
    <location>
        <begin position="1"/>
        <end position="33"/>
    </location>
</feature>
<name>A0ABD0JM06_9CAEN</name>
<dbReference type="AlphaFoldDB" id="A0ABD0JM06"/>
<sequence>AVAQKHASLSRFDPRSKSNGGKTRALPKGDNLTPCHLQTTKAAHGNWAPQIIRRE</sequence>
<accession>A0ABD0JM06</accession>
<dbReference type="Proteomes" id="UP001519460">
    <property type="component" value="Unassembled WGS sequence"/>
</dbReference>
<reference evidence="2 3" key="1">
    <citation type="journal article" date="2023" name="Sci. Data">
        <title>Genome assembly of the Korean intertidal mud-creeper Batillaria attramentaria.</title>
        <authorList>
            <person name="Patra A.K."/>
            <person name="Ho P.T."/>
            <person name="Jun S."/>
            <person name="Lee S.J."/>
            <person name="Kim Y."/>
            <person name="Won Y.J."/>
        </authorList>
    </citation>
    <scope>NUCLEOTIDE SEQUENCE [LARGE SCALE GENOMIC DNA]</scope>
    <source>
        <strain evidence="2">Wonlab-2016</strain>
    </source>
</reference>
<gene>
    <name evidence="2" type="ORF">BaRGS_00032672</name>
</gene>